<evidence type="ECO:0000313" key="8">
    <source>
        <dbReference type="EMBL" id="SHI15719.1"/>
    </source>
</evidence>
<keyword evidence="1" id="KW-0645">Protease</keyword>
<dbReference type="Pfam" id="PF01112">
    <property type="entry name" value="Asparaginase_2"/>
    <property type="match status" value="1"/>
</dbReference>
<dbReference type="FunFam" id="3.60.20.30:FF:000001">
    <property type="entry name" value="Isoaspartyl peptidase/L-asparaginase"/>
    <property type="match status" value="1"/>
</dbReference>
<dbReference type="AlphaFoldDB" id="A0A1M5YUU6"/>
<dbReference type="GO" id="GO:0006508">
    <property type="term" value="P:proteolysis"/>
    <property type="evidence" value="ECO:0007669"/>
    <property type="project" value="UniProtKB-KW"/>
</dbReference>
<reference evidence="8 9" key="1">
    <citation type="submission" date="2016-11" db="EMBL/GenBank/DDBJ databases">
        <authorList>
            <person name="Jaros S."/>
            <person name="Januszkiewicz K."/>
            <person name="Wedrychowicz H."/>
        </authorList>
    </citation>
    <scope>NUCLEOTIDE SEQUENCE [LARGE SCALE GENOMIC DNA]</scope>
    <source>
        <strain evidence="8 9">DSM 16917</strain>
    </source>
</reference>
<evidence type="ECO:0000256" key="6">
    <source>
        <dbReference type="PIRSR" id="PIRSR600246-2"/>
    </source>
</evidence>
<organism evidence="8 9">
    <name type="scientific">Ferrimonas marina</name>
    <dbReference type="NCBI Taxonomy" id="299255"/>
    <lineage>
        <taxon>Bacteria</taxon>
        <taxon>Pseudomonadati</taxon>
        <taxon>Pseudomonadota</taxon>
        <taxon>Gammaproteobacteria</taxon>
        <taxon>Alteromonadales</taxon>
        <taxon>Ferrimonadaceae</taxon>
        <taxon>Ferrimonas</taxon>
    </lineage>
</organism>
<evidence type="ECO:0000256" key="7">
    <source>
        <dbReference type="PIRSR" id="PIRSR600246-3"/>
    </source>
</evidence>
<dbReference type="InterPro" id="IPR029055">
    <property type="entry name" value="Ntn_hydrolases_N"/>
</dbReference>
<feature type="site" description="Cleavage; by autolysis" evidence="7">
    <location>
        <begin position="203"/>
        <end position="204"/>
    </location>
</feature>
<evidence type="ECO:0000256" key="3">
    <source>
        <dbReference type="ARBA" id="ARBA00022813"/>
    </source>
</evidence>
<keyword evidence="2" id="KW-0378">Hydrolase</keyword>
<dbReference type="SUPFAM" id="SSF56235">
    <property type="entry name" value="N-terminal nucleophile aminohydrolases (Ntn hydrolases)"/>
    <property type="match status" value="1"/>
</dbReference>
<feature type="binding site" evidence="6">
    <location>
        <begin position="232"/>
        <end position="235"/>
    </location>
    <ligand>
        <name>substrate</name>
    </ligand>
</feature>
<dbReference type="STRING" id="299255.SAMN02745129_4477"/>
<dbReference type="CDD" id="cd04701">
    <property type="entry name" value="Asparaginase_2"/>
    <property type="match status" value="1"/>
</dbReference>
<evidence type="ECO:0000256" key="1">
    <source>
        <dbReference type="ARBA" id="ARBA00022670"/>
    </source>
</evidence>
<keyword evidence="3" id="KW-0068">Autocatalytic cleavage</keyword>
<evidence type="ECO:0000256" key="2">
    <source>
        <dbReference type="ARBA" id="ARBA00022801"/>
    </source>
</evidence>
<dbReference type="Gene3D" id="3.60.20.30">
    <property type="entry name" value="(Glycosyl)asparaginase"/>
    <property type="match status" value="1"/>
</dbReference>
<gene>
    <name evidence="8" type="ORF">SAMN02745129_4477</name>
</gene>
<feature type="active site" description="Nucleophile" evidence="5">
    <location>
        <position position="204"/>
    </location>
</feature>
<dbReference type="InterPro" id="IPR000246">
    <property type="entry name" value="Peptidase_T2"/>
</dbReference>
<dbReference type="PANTHER" id="PTHR10188">
    <property type="entry name" value="L-ASPARAGINASE"/>
    <property type="match status" value="1"/>
</dbReference>
<name>A0A1M5YUU6_9GAMM</name>
<dbReference type="Proteomes" id="UP000184268">
    <property type="component" value="Unassembled WGS sequence"/>
</dbReference>
<dbReference type="GO" id="GO:0008233">
    <property type="term" value="F:peptidase activity"/>
    <property type="evidence" value="ECO:0007669"/>
    <property type="project" value="UniProtKB-KW"/>
</dbReference>
<proteinExistence type="predicted"/>
<evidence type="ECO:0000313" key="9">
    <source>
        <dbReference type="Proteomes" id="UP000184268"/>
    </source>
</evidence>
<evidence type="ECO:0000256" key="4">
    <source>
        <dbReference type="ARBA" id="ARBA00069124"/>
    </source>
</evidence>
<keyword evidence="9" id="KW-1185">Reference proteome</keyword>
<dbReference type="EMBL" id="FQXG01000008">
    <property type="protein sequence ID" value="SHI15719.1"/>
    <property type="molecule type" value="Genomic_DNA"/>
</dbReference>
<protein>
    <recommendedName>
        <fullName evidence="4">Isoaspartyl peptidase</fullName>
    </recommendedName>
</protein>
<sequence length="347" mass="36439">MKKLWIAGLLALIGVVGITAAWYGNRQVNPIAFAIHAGAGTIDPQAMDDATQEAVITTLDRALAAGYTHLQSGGDALGAVARAVVILEDSPLFNAGVGAVYTFEGGHELDASIMSGRDRQAGAVASVTRVKNPILAAQAVMNDSPHVMLSGEGADQFAREQGLEWVDNDHFNTPHRRQSLERAKAKLMAQASVDQLPLDQRSGTVGAVALDRNGDLAAATSTGGMTAKRWGRIGDSPIIGAGTFADNQSCAVSATGHGEFFIRYNVAADICARVRYLDEPLSKAADWVIGRELKGVGGDGGVIAVAPNGEVAMPFNTPGMYRAAIDGEGNKVIAIWQAPLVERQLNR</sequence>
<dbReference type="OrthoDB" id="9780217at2"/>
<accession>A0A1M5YUU6</accession>
<dbReference type="GO" id="GO:0016811">
    <property type="term" value="F:hydrolase activity, acting on carbon-nitrogen (but not peptide) bonds, in linear amides"/>
    <property type="evidence" value="ECO:0007669"/>
    <property type="project" value="UniProtKB-ARBA"/>
</dbReference>
<dbReference type="PANTHER" id="PTHR10188:SF6">
    <property type="entry name" value="N(4)-(BETA-N-ACETYLGLUCOSAMINYL)-L-ASPARAGINASE"/>
    <property type="match status" value="1"/>
</dbReference>
<dbReference type="RefSeq" id="WP_067664726.1">
    <property type="nucleotide sequence ID" value="NZ_FQXG01000008.1"/>
</dbReference>
<feature type="binding site" evidence="6">
    <location>
        <begin position="255"/>
        <end position="258"/>
    </location>
    <ligand>
        <name>substrate</name>
    </ligand>
</feature>
<evidence type="ECO:0000256" key="5">
    <source>
        <dbReference type="PIRSR" id="PIRSR600246-1"/>
    </source>
</evidence>